<dbReference type="STRING" id="35608.A0A2U1LW87"/>
<keyword evidence="2" id="KW-1185">Reference proteome</keyword>
<evidence type="ECO:0000313" key="2">
    <source>
        <dbReference type="Proteomes" id="UP000245207"/>
    </source>
</evidence>
<sequence length="369" mass="42182">MSKWKVMRQLLLDCIADKFRVLTIPTSGYIKCSDFKLHAMTGVRPVEVVVDRRNSSKLHRTRPDPRRMLKINYSFTKRFVYRLLLEGFQTTKSSTICRNSSNNKSSRIEARNQGSTLYAQRNTGKYNKGPISICKPTVAICSRIRENHRNYNVRSHTRVIALTTSIPNMVTASNDATPTAGYQEIMVFALCHAITKVYIKLDKYTYAAAFLLGWPVVTNKCNTLHSQCKAYLSAITVYLYRQYYKQTKKYVVSFPGVIALQGSCMRIEQKRLCYQLTHVSMVKAPESNESPCLALICCIFVTVVLLCLWSRVHGQAVCFRNGNKVELTKVLKSQKAAETASKILKPQLFFGSFKRYLQSQLSGYAYFLW</sequence>
<name>A0A2U1LW87_ARTAN</name>
<dbReference type="OrthoDB" id="9984275at2759"/>
<dbReference type="EMBL" id="PKPP01007469">
    <property type="protein sequence ID" value="PWA53279.1"/>
    <property type="molecule type" value="Genomic_DNA"/>
</dbReference>
<evidence type="ECO:0000313" key="1">
    <source>
        <dbReference type="EMBL" id="PWA53279.1"/>
    </source>
</evidence>
<dbReference type="Proteomes" id="UP000245207">
    <property type="component" value="Unassembled WGS sequence"/>
</dbReference>
<reference evidence="1 2" key="1">
    <citation type="journal article" date="2018" name="Mol. Plant">
        <title>The genome of Artemisia annua provides insight into the evolution of Asteraceae family and artemisinin biosynthesis.</title>
        <authorList>
            <person name="Shen Q."/>
            <person name="Zhang L."/>
            <person name="Liao Z."/>
            <person name="Wang S."/>
            <person name="Yan T."/>
            <person name="Shi P."/>
            <person name="Liu M."/>
            <person name="Fu X."/>
            <person name="Pan Q."/>
            <person name="Wang Y."/>
            <person name="Lv Z."/>
            <person name="Lu X."/>
            <person name="Zhang F."/>
            <person name="Jiang W."/>
            <person name="Ma Y."/>
            <person name="Chen M."/>
            <person name="Hao X."/>
            <person name="Li L."/>
            <person name="Tang Y."/>
            <person name="Lv G."/>
            <person name="Zhou Y."/>
            <person name="Sun X."/>
            <person name="Brodelius P.E."/>
            <person name="Rose J.K.C."/>
            <person name="Tang K."/>
        </authorList>
    </citation>
    <scope>NUCLEOTIDE SEQUENCE [LARGE SCALE GENOMIC DNA]</scope>
    <source>
        <strain evidence="2">cv. Huhao1</strain>
        <tissue evidence="1">Leaf</tissue>
    </source>
</reference>
<dbReference type="AlphaFoldDB" id="A0A2U1LW87"/>
<organism evidence="1 2">
    <name type="scientific">Artemisia annua</name>
    <name type="common">Sweet wormwood</name>
    <dbReference type="NCBI Taxonomy" id="35608"/>
    <lineage>
        <taxon>Eukaryota</taxon>
        <taxon>Viridiplantae</taxon>
        <taxon>Streptophyta</taxon>
        <taxon>Embryophyta</taxon>
        <taxon>Tracheophyta</taxon>
        <taxon>Spermatophyta</taxon>
        <taxon>Magnoliopsida</taxon>
        <taxon>eudicotyledons</taxon>
        <taxon>Gunneridae</taxon>
        <taxon>Pentapetalae</taxon>
        <taxon>asterids</taxon>
        <taxon>campanulids</taxon>
        <taxon>Asterales</taxon>
        <taxon>Asteraceae</taxon>
        <taxon>Asteroideae</taxon>
        <taxon>Anthemideae</taxon>
        <taxon>Artemisiinae</taxon>
        <taxon>Artemisia</taxon>
    </lineage>
</organism>
<gene>
    <name evidence="1" type="ORF">CTI12_AA448030</name>
</gene>
<accession>A0A2U1LW87</accession>
<protein>
    <submittedName>
        <fullName evidence="1">NSF attachment protein</fullName>
    </submittedName>
</protein>
<comment type="caution">
    <text evidence="1">The sequence shown here is derived from an EMBL/GenBank/DDBJ whole genome shotgun (WGS) entry which is preliminary data.</text>
</comment>
<proteinExistence type="predicted"/>